<dbReference type="InterPro" id="IPR051908">
    <property type="entry name" value="Ribosomal_N-acetyltransferase"/>
</dbReference>
<feature type="domain" description="N-acetyltransferase" evidence="1">
    <location>
        <begin position="28"/>
        <end position="189"/>
    </location>
</feature>
<dbReference type="GO" id="GO:1990189">
    <property type="term" value="F:protein N-terminal-serine acetyltransferase activity"/>
    <property type="evidence" value="ECO:0007669"/>
    <property type="project" value="TreeGrafter"/>
</dbReference>
<dbReference type="GO" id="GO:0008999">
    <property type="term" value="F:protein-N-terminal-alanine acetyltransferase activity"/>
    <property type="evidence" value="ECO:0007669"/>
    <property type="project" value="TreeGrafter"/>
</dbReference>
<dbReference type="Pfam" id="PF13302">
    <property type="entry name" value="Acetyltransf_3"/>
    <property type="match status" value="1"/>
</dbReference>
<evidence type="ECO:0000259" key="1">
    <source>
        <dbReference type="PROSITE" id="PS51186"/>
    </source>
</evidence>
<dbReference type="PROSITE" id="PS51186">
    <property type="entry name" value="GNAT"/>
    <property type="match status" value="1"/>
</dbReference>
<reference evidence="2" key="1">
    <citation type="journal article" date="2014" name="Int. J. Syst. Evol. Microbiol.">
        <title>Complete genome sequence of Corynebacterium casei LMG S-19264T (=DSM 44701T), isolated from a smear-ripened cheese.</title>
        <authorList>
            <consortium name="US DOE Joint Genome Institute (JGI-PGF)"/>
            <person name="Walter F."/>
            <person name="Albersmeier A."/>
            <person name="Kalinowski J."/>
            <person name="Ruckert C."/>
        </authorList>
    </citation>
    <scope>NUCLEOTIDE SEQUENCE</scope>
    <source>
        <strain evidence="2">JCM 4637</strain>
    </source>
</reference>
<proteinExistence type="predicted"/>
<accession>A0A918WUQ1</accession>
<dbReference type="PANTHER" id="PTHR43441:SF10">
    <property type="entry name" value="ACETYLTRANSFERASE"/>
    <property type="match status" value="1"/>
</dbReference>
<organism evidence="2 3">
    <name type="scientific">Streptomyces finlayi</name>
    <dbReference type="NCBI Taxonomy" id="67296"/>
    <lineage>
        <taxon>Bacteria</taxon>
        <taxon>Bacillati</taxon>
        <taxon>Actinomycetota</taxon>
        <taxon>Actinomycetes</taxon>
        <taxon>Kitasatosporales</taxon>
        <taxon>Streptomycetaceae</taxon>
        <taxon>Streptomyces</taxon>
    </lineage>
</organism>
<gene>
    <name evidence="2" type="ORF">GCM10010334_14850</name>
</gene>
<dbReference type="SUPFAM" id="SSF55729">
    <property type="entry name" value="Acyl-CoA N-acyltransferases (Nat)"/>
    <property type="match status" value="1"/>
</dbReference>
<dbReference type="AlphaFoldDB" id="A0A918WUQ1"/>
<dbReference type="GO" id="GO:0005737">
    <property type="term" value="C:cytoplasm"/>
    <property type="evidence" value="ECO:0007669"/>
    <property type="project" value="TreeGrafter"/>
</dbReference>
<comment type="caution">
    <text evidence="2">The sequence shown here is derived from an EMBL/GenBank/DDBJ whole genome shotgun (WGS) entry which is preliminary data.</text>
</comment>
<dbReference type="InterPro" id="IPR000182">
    <property type="entry name" value="GNAT_dom"/>
</dbReference>
<dbReference type="Gene3D" id="3.40.630.30">
    <property type="match status" value="1"/>
</dbReference>
<protein>
    <submittedName>
        <fullName evidence="2">Acetyltransferase</fullName>
    </submittedName>
</protein>
<dbReference type="EMBL" id="BMVC01000002">
    <property type="protein sequence ID" value="GHC84688.1"/>
    <property type="molecule type" value="Genomic_DNA"/>
</dbReference>
<reference evidence="2" key="2">
    <citation type="submission" date="2020-09" db="EMBL/GenBank/DDBJ databases">
        <authorList>
            <person name="Sun Q."/>
            <person name="Ohkuma M."/>
        </authorList>
    </citation>
    <scope>NUCLEOTIDE SEQUENCE</scope>
    <source>
        <strain evidence="2">JCM 4637</strain>
    </source>
</reference>
<name>A0A918WUQ1_9ACTN</name>
<evidence type="ECO:0000313" key="3">
    <source>
        <dbReference type="Proteomes" id="UP000638353"/>
    </source>
</evidence>
<dbReference type="InterPro" id="IPR016181">
    <property type="entry name" value="Acyl_CoA_acyltransferase"/>
</dbReference>
<evidence type="ECO:0000313" key="2">
    <source>
        <dbReference type="EMBL" id="GHC84688.1"/>
    </source>
</evidence>
<dbReference type="PANTHER" id="PTHR43441">
    <property type="entry name" value="RIBOSOMAL-PROTEIN-SERINE ACETYLTRANSFERASE"/>
    <property type="match status" value="1"/>
</dbReference>
<dbReference type="RefSeq" id="WP_189822652.1">
    <property type="nucleotide sequence ID" value="NZ_BMVC01000002.1"/>
</dbReference>
<dbReference type="Proteomes" id="UP000638353">
    <property type="component" value="Unassembled WGS sequence"/>
</dbReference>
<sequence length="195" mass="20932">MIPSVPDVVPAGRMAATTQPVLVLGSGTLLRPWREGDAEVIVEAAVDPEIQRWNRPGKDVSLADARERVTRWTRSWAAETAAVWAVVPPGDERPVGLVGCGDLVLRAGSGEIAYWLLPAARGRGFVGEAVVRVGRWALEELGLHRLRLTHSVHNPASCRVAEKAGFVLEGTMRSALLHADGWHDEHLHGLVGAGG</sequence>